<evidence type="ECO:0000313" key="3">
    <source>
        <dbReference type="EMBL" id="OQN98322.1"/>
    </source>
</evidence>
<gene>
    <name evidence="3" type="ORF">B0A48_15601</name>
</gene>
<reference evidence="4" key="1">
    <citation type="submission" date="2017-03" db="EMBL/GenBank/DDBJ databases">
        <title>Genomes of endolithic fungi from Antarctica.</title>
        <authorList>
            <person name="Coleine C."/>
            <person name="Masonjones S."/>
            <person name="Stajich J.E."/>
        </authorList>
    </citation>
    <scope>NUCLEOTIDE SEQUENCE [LARGE SCALE GENOMIC DNA]</scope>
    <source>
        <strain evidence="4">CCFEE 5527</strain>
    </source>
</reference>
<dbReference type="AlphaFoldDB" id="A0A1V8SGN6"/>
<evidence type="ECO:0000256" key="1">
    <source>
        <dbReference type="SAM" id="MobiDB-lite"/>
    </source>
</evidence>
<feature type="compositionally biased region" description="Low complexity" evidence="1">
    <location>
        <begin position="115"/>
        <end position="126"/>
    </location>
</feature>
<organism evidence="3 4">
    <name type="scientific">Cryoendolithus antarcticus</name>
    <dbReference type="NCBI Taxonomy" id="1507870"/>
    <lineage>
        <taxon>Eukaryota</taxon>
        <taxon>Fungi</taxon>
        <taxon>Dikarya</taxon>
        <taxon>Ascomycota</taxon>
        <taxon>Pezizomycotina</taxon>
        <taxon>Dothideomycetes</taxon>
        <taxon>Dothideomycetidae</taxon>
        <taxon>Cladosporiales</taxon>
        <taxon>Cladosporiaceae</taxon>
        <taxon>Cryoendolithus</taxon>
    </lineage>
</organism>
<feature type="transmembrane region" description="Helical" evidence="2">
    <location>
        <begin position="805"/>
        <end position="827"/>
    </location>
</feature>
<feature type="transmembrane region" description="Helical" evidence="2">
    <location>
        <begin position="363"/>
        <end position="387"/>
    </location>
</feature>
<name>A0A1V8SGN6_9PEZI</name>
<dbReference type="PANTHER" id="PTHR37576">
    <property type="entry name" value="DEFECT AT LOW TEMPERATURE PROTEIN 1"/>
    <property type="match status" value="1"/>
</dbReference>
<evidence type="ECO:0000256" key="2">
    <source>
        <dbReference type="SAM" id="Phobius"/>
    </source>
</evidence>
<dbReference type="InterPro" id="IPR021514">
    <property type="entry name" value="DUF3176"/>
</dbReference>
<dbReference type="Pfam" id="PF11374">
    <property type="entry name" value="DUF3176"/>
    <property type="match status" value="1"/>
</dbReference>
<evidence type="ECO:0000313" key="4">
    <source>
        <dbReference type="Proteomes" id="UP000192596"/>
    </source>
</evidence>
<keyword evidence="4" id="KW-1185">Reference proteome</keyword>
<keyword evidence="2" id="KW-1133">Transmembrane helix</keyword>
<dbReference type="PANTHER" id="PTHR37576:SF2">
    <property type="entry name" value="DEFECT AT LOW TEMPERATURE PROTEIN 1"/>
    <property type="match status" value="1"/>
</dbReference>
<dbReference type="Proteomes" id="UP000192596">
    <property type="component" value="Unassembled WGS sequence"/>
</dbReference>
<comment type="caution">
    <text evidence="3">The sequence shown here is derived from an EMBL/GenBank/DDBJ whole genome shotgun (WGS) entry which is preliminary data.</text>
</comment>
<feature type="region of interest" description="Disordered" evidence="1">
    <location>
        <begin position="115"/>
        <end position="194"/>
    </location>
</feature>
<proteinExistence type="predicted"/>
<feature type="transmembrane region" description="Helical" evidence="2">
    <location>
        <begin position="419"/>
        <end position="445"/>
    </location>
</feature>
<protein>
    <submittedName>
        <fullName evidence="3">Uncharacterized protein</fullName>
    </submittedName>
</protein>
<keyword evidence="2" id="KW-0812">Transmembrane</keyword>
<dbReference type="InParanoid" id="A0A1V8SGN6"/>
<feature type="compositionally biased region" description="Basic and acidic residues" evidence="1">
    <location>
        <begin position="151"/>
        <end position="178"/>
    </location>
</feature>
<sequence>MRDRILNLATRFAEIPHLDVVEAVVGGVTRKYIYLGCAAGDSSVKSNKDKWYQMKTMQNSELLVAATDSKGGNTSQKLLPKGVAREMSQLGTLDAFLAENCAGVPLLSLPRTTTAQHTTQIQASQSPDAANADTRRNVPTKLSLASSELPRSSDVRATRKRQISENRDTVYADNDSRNTRITPETLPHRGHEPAVKHEKLSVAIQGCSGDRPNPIALDSDVGEIWDSFRHGTWQGNPNNDRELQKVITDYSRSTGSTMVVPGLATLRIAWRQRSQGHRAVTSAANQMGGIASGSKQQRVKVEKQDVVDLTEDDRLTIVGDKLCDPEVQAVKDSAYEEVLGIAVKKEAAEEENASWSTGFLSRFPWLGLEALFLVLVCLAGNVAVLMVSNGKTQGEQSWKVLYRDGLTKGRSPKQIRPSVIVTILKSAANLAFSLAIANGVAIAWWRKALKGSTIENLHDSWNFSSSVVHTNTLLVDDVSTWKQSPRTLPYVGFDGCGDATCFTEISAAGFEFDCSVPTKTATNYINIQPEDVTITTPNGPTGTTIESPGVSVFGIEFGRQYSKAFDENDYIKGFTSGALTLNVLYAQANDIELSISPSGSSDLSTYSGCPGYVYNQSCVLRPAVNPYPVMAQAYNGSRSVRAITLTTKDAGALPLPFDIDAKQQKGFRVIERANVWEVGNGSSPVSRLGGLWNQFTTLFAAQAELKSTINQGFELTPSGNAEEYVVKAPVGTPLEPAPYICGHWMSNPLNPDNPRRNTQSLVAMINEIMFLVATDASGTDPNSAHQYNTVQATMYTESIHYNTRFLYVMGAIISTVVCILSVLPTYWGYWQLGRKVSLGPFEIAHAFRSPMTASAANADIDQVLQQVVHQRVQHCHIVAGDARGVFGVAEPEYVAGLQGTAGKHFRARVFRGRGE</sequence>
<keyword evidence="2" id="KW-0472">Membrane</keyword>
<dbReference type="OrthoDB" id="5357734at2759"/>
<dbReference type="STRING" id="1507870.A0A1V8SGN6"/>
<accession>A0A1V8SGN6</accession>
<dbReference type="EMBL" id="NAJO01000047">
    <property type="protein sequence ID" value="OQN98322.1"/>
    <property type="molecule type" value="Genomic_DNA"/>
</dbReference>